<dbReference type="EMBL" id="LNAL01000003">
    <property type="protein sequence ID" value="KUG09538.1"/>
    <property type="molecule type" value="Genomic_DNA"/>
</dbReference>
<evidence type="ECO:0000259" key="1">
    <source>
        <dbReference type="Pfam" id="PF13439"/>
    </source>
</evidence>
<protein>
    <recommendedName>
        <fullName evidence="1">Glycosyltransferase subfamily 4-like N-terminal domain-containing protein</fullName>
    </recommendedName>
</protein>
<comment type="caution">
    <text evidence="2">The sequence shown here is derived from an EMBL/GenBank/DDBJ whole genome shotgun (WGS) entry which is preliminary data.</text>
</comment>
<dbReference type="Pfam" id="PF13439">
    <property type="entry name" value="Glyco_transf_4"/>
    <property type="match status" value="1"/>
</dbReference>
<dbReference type="Pfam" id="PF13692">
    <property type="entry name" value="Glyco_trans_1_4"/>
    <property type="match status" value="1"/>
</dbReference>
<dbReference type="PANTHER" id="PTHR12526">
    <property type="entry name" value="GLYCOSYLTRANSFERASE"/>
    <property type="match status" value="1"/>
</dbReference>
<keyword evidence="3" id="KW-1185">Reference proteome</keyword>
<reference evidence="2 3" key="1">
    <citation type="submission" date="2015-11" db="EMBL/GenBank/DDBJ databases">
        <title>Solirubrum puertoriconensis gen. nov. an environmental bacteria isolated in Puerto Rico.</title>
        <authorList>
            <person name="Cuebas-Irizarry M.F."/>
            <person name="Montalvo-Rodriguez R."/>
        </authorList>
    </citation>
    <scope>NUCLEOTIDE SEQUENCE [LARGE SCALE GENOMIC DNA]</scope>
    <source>
        <strain evidence="2 3">MC1A</strain>
    </source>
</reference>
<name>A0A9X0HP70_SOLP1</name>
<dbReference type="SUPFAM" id="SSF53756">
    <property type="entry name" value="UDP-Glycosyltransferase/glycogen phosphorylase"/>
    <property type="match status" value="1"/>
</dbReference>
<dbReference type="GO" id="GO:0016757">
    <property type="term" value="F:glycosyltransferase activity"/>
    <property type="evidence" value="ECO:0007669"/>
    <property type="project" value="UniProtKB-ARBA"/>
</dbReference>
<evidence type="ECO:0000313" key="3">
    <source>
        <dbReference type="Proteomes" id="UP000054223"/>
    </source>
</evidence>
<sequence>MYDAPWGGSEVLWSDVAAEALAQGHEVLICTHAWPELAAPLKALQRDGAQFYLRPRYDDSLAFRVKSRFKRVLNGGELDEIRVLKKFAPDVVLVSQGGWNDLFYHAQVRAWLRQKPYSLICHNYQDPVRLNEFQREQFTTMFAEAQEVLMISANQLKTIRRQLATELPNARVVQNPLNLPTSYPIAYPEADTSELTTQLAVVASFDVDRKGQDVLLEAFSAEQWHRRNWHLNLYGHGPDRTYLERLIRYYGLEERVTLHGHVSDSSRIWAKNHLLVLPSRIESGPMVLQESLLCGRAVVAADVGLVRMWLDEGETGFIADASTAASLNAALERAWACRDKWQSMGHEGYERTYQRLENKPAAALLNQLIEVASRHSIAK</sequence>
<organism evidence="2 3">
    <name type="scientific">Solirubrum puertoriconensis</name>
    <dbReference type="NCBI Taxonomy" id="1751427"/>
    <lineage>
        <taxon>Bacteria</taxon>
        <taxon>Pseudomonadati</taxon>
        <taxon>Bacteroidota</taxon>
        <taxon>Cytophagia</taxon>
        <taxon>Cytophagales</taxon>
    </lineage>
</organism>
<gene>
    <name evidence="2" type="ORF">ASU33_17670</name>
</gene>
<accession>A0A9X0HP70</accession>
<feature type="domain" description="Glycosyltransferase subfamily 4-like N-terminal" evidence="1">
    <location>
        <begin position="6"/>
        <end position="178"/>
    </location>
</feature>
<dbReference type="AlphaFoldDB" id="A0A9X0HP70"/>
<dbReference type="Gene3D" id="3.40.50.2000">
    <property type="entry name" value="Glycogen Phosphorylase B"/>
    <property type="match status" value="2"/>
</dbReference>
<dbReference type="CDD" id="cd03801">
    <property type="entry name" value="GT4_PimA-like"/>
    <property type="match status" value="1"/>
</dbReference>
<dbReference type="Proteomes" id="UP000054223">
    <property type="component" value="Unassembled WGS sequence"/>
</dbReference>
<dbReference type="InterPro" id="IPR028098">
    <property type="entry name" value="Glyco_trans_4-like_N"/>
</dbReference>
<dbReference type="PANTHER" id="PTHR12526:SF638">
    <property type="entry name" value="SPORE COAT PROTEIN SA"/>
    <property type="match status" value="1"/>
</dbReference>
<evidence type="ECO:0000313" key="2">
    <source>
        <dbReference type="EMBL" id="KUG09538.1"/>
    </source>
</evidence>
<proteinExistence type="predicted"/>